<evidence type="ECO:0000256" key="6">
    <source>
        <dbReference type="ARBA" id="ARBA00022692"/>
    </source>
</evidence>
<dbReference type="CDD" id="cd06261">
    <property type="entry name" value="TM_PBP2"/>
    <property type="match status" value="1"/>
</dbReference>
<dbReference type="SUPFAM" id="SSF161098">
    <property type="entry name" value="MetI-like"/>
    <property type="match status" value="1"/>
</dbReference>
<feature type="transmembrane region" description="Helical" evidence="9">
    <location>
        <begin position="154"/>
        <end position="178"/>
    </location>
</feature>
<evidence type="ECO:0000256" key="5">
    <source>
        <dbReference type="ARBA" id="ARBA00022519"/>
    </source>
</evidence>
<dbReference type="InterPro" id="IPR035906">
    <property type="entry name" value="MetI-like_sf"/>
</dbReference>
<comment type="subcellular location">
    <subcellularLocation>
        <location evidence="1">Cell inner membrane</location>
        <topology evidence="1">Multi-pass membrane protein</topology>
    </subcellularLocation>
    <subcellularLocation>
        <location evidence="9">Cell membrane</location>
        <topology evidence="9">Multi-pass membrane protein</topology>
    </subcellularLocation>
</comment>
<evidence type="ECO:0000256" key="1">
    <source>
        <dbReference type="ARBA" id="ARBA00004429"/>
    </source>
</evidence>
<evidence type="ECO:0000256" key="7">
    <source>
        <dbReference type="ARBA" id="ARBA00022989"/>
    </source>
</evidence>
<keyword evidence="7 9" id="KW-1133">Transmembrane helix</keyword>
<evidence type="ECO:0000256" key="4">
    <source>
        <dbReference type="ARBA" id="ARBA00022475"/>
    </source>
</evidence>
<dbReference type="Pfam" id="PF00528">
    <property type="entry name" value="BPD_transp_1"/>
    <property type="match status" value="1"/>
</dbReference>
<evidence type="ECO:0000256" key="2">
    <source>
        <dbReference type="ARBA" id="ARBA00007069"/>
    </source>
</evidence>
<feature type="transmembrane region" description="Helical" evidence="9">
    <location>
        <begin position="119"/>
        <end position="142"/>
    </location>
</feature>
<keyword evidence="8 9" id="KW-0472">Membrane</keyword>
<evidence type="ECO:0000313" key="11">
    <source>
        <dbReference type="EMBL" id="MFC0180249.1"/>
    </source>
</evidence>
<evidence type="ECO:0000256" key="8">
    <source>
        <dbReference type="ARBA" id="ARBA00023136"/>
    </source>
</evidence>
<keyword evidence="4" id="KW-1003">Cell membrane</keyword>
<proteinExistence type="inferred from homology"/>
<feature type="transmembrane region" description="Helical" evidence="9">
    <location>
        <begin position="31"/>
        <end position="56"/>
    </location>
</feature>
<keyword evidence="5" id="KW-0997">Cell inner membrane</keyword>
<protein>
    <submittedName>
        <fullName evidence="11">ABC transporter permease subunit</fullName>
    </submittedName>
</protein>
<dbReference type="EMBL" id="JBHLXE010000097">
    <property type="protein sequence ID" value="MFC0180249.1"/>
    <property type="molecule type" value="Genomic_DNA"/>
</dbReference>
<keyword evidence="12" id="KW-1185">Reference proteome</keyword>
<dbReference type="PROSITE" id="PS50928">
    <property type="entry name" value="ABC_TM1"/>
    <property type="match status" value="1"/>
</dbReference>
<evidence type="ECO:0000313" key="12">
    <source>
        <dbReference type="Proteomes" id="UP001589758"/>
    </source>
</evidence>
<comment type="caution">
    <text evidence="11">The sequence shown here is derived from an EMBL/GenBank/DDBJ whole genome shotgun (WGS) entry which is preliminary data.</text>
</comment>
<gene>
    <name evidence="11" type="ORF">ACFFIT_09195</name>
</gene>
<accession>A0ABV6CB82</accession>
<name>A0ABV6CB82_9GAMM</name>
<dbReference type="Proteomes" id="UP001589758">
    <property type="component" value="Unassembled WGS sequence"/>
</dbReference>
<evidence type="ECO:0000256" key="9">
    <source>
        <dbReference type="RuleBase" id="RU363032"/>
    </source>
</evidence>
<organism evidence="11 12">
    <name type="scientific">Thorsellia kenyensis</name>
    <dbReference type="NCBI Taxonomy" id="1549888"/>
    <lineage>
        <taxon>Bacteria</taxon>
        <taxon>Pseudomonadati</taxon>
        <taxon>Pseudomonadota</taxon>
        <taxon>Gammaproteobacteria</taxon>
        <taxon>Enterobacterales</taxon>
        <taxon>Thorselliaceae</taxon>
        <taxon>Thorsellia</taxon>
    </lineage>
</organism>
<reference evidence="11 12" key="1">
    <citation type="submission" date="2024-09" db="EMBL/GenBank/DDBJ databases">
        <authorList>
            <person name="Sun Q."/>
            <person name="Mori K."/>
        </authorList>
    </citation>
    <scope>NUCLEOTIDE SEQUENCE [LARGE SCALE GENOMIC DNA]</scope>
    <source>
        <strain evidence="11 12">CCM 8545</strain>
    </source>
</reference>
<dbReference type="RefSeq" id="WP_385877363.1">
    <property type="nucleotide sequence ID" value="NZ_JBHLXE010000097.1"/>
</dbReference>
<dbReference type="PANTHER" id="PTHR42929">
    <property type="entry name" value="INNER MEMBRANE ABC TRANSPORTER PERMEASE PROTEIN YDCU-RELATED-RELATED"/>
    <property type="match status" value="1"/>
</dbReference>
<keyword evidence="6 9" id="KW-0812">Transmembrane</keyword>
<evidence type="ECO:0000259" key="10">
    <source>
        <dbReference type="PROSITE" id="PS50928"/>
    </source>
</evidence>
<dbReference type="InterPro" id="IPR000515">
    <property type="entry name" value="MetI-like"/>
</dbReference>
<dbReference type="PANTHER" id="PTHR42929:SF3">
    <property type="entry name" value="PUTRESCINE TRANSPORT SYSTEM PERMEASE PROTEIN POTH"/>
    <property type="match status" value="1"/>
</dbReference>
<feature type="transmembrane region" description="Helical" evidence="9">
    <location>
        <begin position="259"/>
        <end position="278"/>
    </location>
</feature>
<sequence>MNQPFSEGILSLSSLKFRFRQFFTIFTYKNLIIGIPFAWLIIFFALPFVIVLKISFAELARAMPPYTDLFDLEEGVLSIYIHFSNYIRLLQDGLYGEVEGGLFALLKEVFTENLYLKSYLHSLAMALYTTVLCILIGYPLAWAVANSHASVRNILLLLIILPSWTSFLVRIYAVMGIISDNGFLNNALIYIGVIDEPLKILRTNAAVLIGMVYAYLPFMILPIYNAMIKLDYTCIEAAQDLGAKPFTIFRRVMFPLTRGGIIAGSMLVFIPTVGEYVIPELLGASNNLLIGGVLSLEFFNNRDWPMAATLAVVMLLILIVPIIAFHRFQRRNLS</sequence>
<keyword evidence="3 9" id="KW-0813">Transport</keyword>
<evidence type="ECO:0000256" key="3">
    <source>
        <dbReference type="ARBA" id="ARBA00022448"/>
    </source>
</evidence>
<feature type="transmembrane region" description="Helical" evidence="9">
    <location>
        <begin position="304"/>
        <end position="325"/>
    </location>
</feature>
<feature type="domain" description="ABC transmembrane type-1" evidence="10">
    <location>
        <begin position="119"/>
        <end position="325"/>
    </location>
</feature>
<feature type="transmembrane region" description="Helical" evidence="9">
    <location>
        <begin position="205"/>
        <end position="224"/>
    </location>
</feature>
<dbReference type="Gene3D" id="1.10.3720.10">
    <property type="entry name" value="MetI-like"/>
    <property type="match status" value="1"/>
</dbReference>
<comment type="similarity">
    <text evidence="2">Belongs to the binding-protein-dependent transport system permease family. CysTW subfamily.</text>
</comment>